<dbReference type="InterPro" id="IPR013320">
    <property type="entry name" value="ConA-like_dom_sf"/>
</dbReference>
<evidence type="ECO:0000256" key="1">
    <source>
        <dbReference type="ARBA" id="ARBA00005519"/>
    </source>
</evidence>
<dbReference type="STRING" id="1214573.A0A0G2FA65"/>
<evidence type="ECO:0000256" key="3">
    <source>
        <dbReference type="SAM" id="SignalP"/>
    </source>
</evidence>
<keyword evidence="2" id="KW-0119">Carbohydrate metabolism</keyword>
<organism evidence="4 5">
    <name type="scientific">Diaporthe ampelina</name>
    <dbReference type="NCBI Taxonomy" id="1214573"/>
    <lineage>
        <taxon>Eukaryota</taxon>
        <taxon>Fungi</taxon>
        <taxon>Dikarya</taxon>
        <taxon>Ascomycota</taxon>
        <taxon>Pezizomycotina</taxon>
        <taxon>Sordariomycetes</taxon>
        <taxon>Sordariomycetidae</taxon>
        <taxon>Diaporthales</taxon>
        <taxon>Diaporthaceae</taxon>
        <taxon>Diaporthe</taxon>
    </lineage>
</organism>
<feature type="chain" id="PRO_5002543845" evidence="3">
    <location>
        <begin position="20"/>
        <end position="260"/>
    </location>
</feature>
<dbReference type="InterPro" id="IPR013319">
    <property type="entry name" value="GH11/12"/>
</dbReference>
<dbReference type="EMBL" id="LCUC01000416">
    <property type="protein sequence ID" value="KKY31081.1"/>
    <property type="molecule type" value="Genomic_DNA"/>
</dbReference>
<protein>
    <submittedName>
        <fullName evidence="4">Putative glycoside hydrolase family 12 protein</fullName>
    </submittedName>
</protein>
<dbReference type="GO" id="GO:0008810">
    <property type="term" value="F:cellulase activity"/>
    <property type="evidence" value="ECO:0007669"/>
    <property type="project" value="InterPro"/>
</dbReference>
<dbReference type="Gene3D" id="2.60.120.180">
    <property type="match status" value="1"/>
</dbReference>
<reference evidence="4 5" key="1">
    <citation type="submission" date="2015-05" db="EMBL/GenBank/DDBJ databases">
        <title>Distinctive expansion of gene families associated with plant cell wall degradation and secondary metabolism in the genomes of grapevine trunk pathogens.</title>
        <authorList>
            <person name="Lawrence D.P."/>
            <person name="Travadon R."/>
            <person name="Rolshausen P.E."/>
            <person name="Baumgartner K."/>
        </authorList>
    </citation>
    <scope>NUCLEOTIDE SEQUENCE [LARGE SCALE GENOMIC DNA]</scope>
    <source>
        <strain evidence="4">DA912</strain>
    </source>
</reference>
<dbReference type="PANTHER" id="PTHR34002:SF9">
    <property type="entry name" value="XYLOGLUCAN-SPECIFIC ENDO-BETA-1,4-GLUCANASE A"/>
    <property type="match status" value="1"/>
</dbReference>
<accession>A0A0G2FA65</accession>
<keyword evidence="5" id="KW-1185">Reference proteome</keyword>
<evidence type="ECO:0000313" key="5">
    <source>
        <dbReference type="Proteomes" id="UP000034680"/>
    </source>
</evidence>
<dbReference type="OrthoDB" id="95118at2759"/>
<dbReference type="SUPFAM" id="SSF49899">
    <property type="entry name" value="Concanavalin A-like lectins/glucanases"/>
    <property type="match status" value="1"/>
</dbReference>
<sequence>MKFNAALSSALLAASAVVAAPTSTLEVEPSRVDSALEKRATTFCGSWGSQTAGPYTFYHNNWGAGAASSGSQCTTFKDLQSNTASWSTSWSWAGGAGSVKSYSNVALEKVNKQLSAVSTINSIWKWGYTGSSLVADVAYDLWLSTSSGGTNKYEIMVWLAAYGGAFPISSTWTTPIATTTIAGHSWKVYSGPNGDTTVYSFVADSTITNFSGDLNAFFKYLVSSQGLSNSLWITSLQAGTEPFSGSNAVMTTSSYTISVR</sequence>
<proteinExistence type="inferred from homology"/>
<evidence type="ECO:0000256" key="2">
    <source>
        <dbReference type="RuleBase" id="RU361163"/>
    </source>
</evidence>
<gene>
    <name evidence="4" type="ORF">UCDDA912_g08959</name>
</gene>
<dbReference type="Pfam" id="PF01670">
    <property type="entry name" value="Glyco_hydro_12"/>
    <property type="match status" value="1"/>
</dbReference>
<reference evidence="4 5" key="2">
    <citation type="submission" date="2015-05" db="EMBL/GenBank/DDBJ databases">
        <authorList>
            <person name="Morales-Cruz A."/>
            <person name="Amrine K.C."/>
            <person name="Cantu D."/>
        </authorList>
    </citation>
    <scope>NUCLEOTIDE SEQUENCE [LARGE SCALE GENOMIC DNA]</scope>
    <source>
        <strain evidence="4">DA912</strain>
    </source>
</reference>
<keyword evidence="2" id="KW-0624">Polysaccharide degradation</keyword>
<keyword evidence="3" id="KW-0732">Signal</keyword>
<dbReference type="InterPro" id="IPR002594">
    <property type="entry name" value="GH12"/>
</dbReference>
<keyword evidence="2 4" id="KW-0378">Hydrolase</keyword>
<dbReference type="Proteomes" id="UP000034680">
    <property type="component" value="Unassembled WGS sequence"/>
</dbReference>
<comment type="caution">
    <text evidence="4">The sequence shown here is derived from an EMBL/GenBank/DDBJ whole genome shotgun (WGS) entry which is preliminary data.</text>
</comment>
<feature type="signal peptide" evidence="3">
    <location>
        <begin position="1"/>
        <end position="19"/>
    </location>
</feature>
<keyword evidence="2" id="KW-0326">Glycosidase</keyword>
<dbReference type="GO" id="GO:0000272">
    <property type="term" value="P:polysaccharide catabolic process"/>
    <property type="evidence" value="ECO:0007669"/>
    <property type="project" value="UniProtKB-KW"/>
</dbReference>
<evidence type="ECO:0000313" key="4">
    <source>
        <dbReference type="EMBL" id="KKY31081.1"/>
    </source>
</evidence>
<comment type="similarity">
    <text evidence="1 2">Belongs to the glycosyl hydrolase 12 (cellulase H) family.</text>
</comment>
<dbReference type="AlphaFoldDB" id="A0A0G2FA65"/>
<dbReference type="PANTHER" id="PTHR34002">
    <property type="entry name" value="BLR1656 PROTEIN"/>
    <property type="match status" value="1"/>
</dbReference>
<name>A0A0G2FA65_9PEZI</name>